<dbReference type="AlphaFoldDB" id="A0A485KPX9"/>
<dbReference type="Proteomes" id="UP000332933">
    <property type="component" value="Unassembled WGS sequence"/>
</dbReference>
<reference evidence="1" key="2">
    <citation type="submission" date="2019-06" db="EMBL/GenBank/DDBJ databases">
        <title>Genomics analysis of Aphanomyces spp. identifies a new class of oomycete effector associated with host adaptation.</title>
        <authorList>
            <person name="Gaulin E."/>
        </authorList>
    </citation>
    <scope>NUCLEOTIDE SEQUENCE</scope>
    <source>
        <strain evidence="1">CBS 578.67</strain>
    </source>
</reference>
<sequence>MTPHTTTGEWPIFSATTAATALELLRSHTLAQLQYLFEHRKSHAPKLLQVLNWIASSLPLFDFLQATIRADPQHYLASLFLQRFRKCLRLDLKLDQLKLIVTTVRLAPPGGVTLRVPDEAHLWATLSTQGYAVSHWRQHVAFEVGGKRHATSDAYIWSVLALQLHRLGPLLFTSPPPVFALLGRILAHMVLMGQRLPLAIFPPPFLSTPPEFKPDLAAQFKAGFETVLPNVLDSWNGYERFVLLHQVLFPNTMELWKAQKIRYDAPFSPHHPTIVSLWDILERRLVPDEQTMLRLKWGQPLTIRPASGVGMVTKAVFGLPETTTFDRLHLELMLYVRGFRKQAKAPNPSSL</sequence>
<evidence type="ECO:0000313" key="3">
    <source>
        <dbReference type="Proteomes" id="UP000332933"/>
    </source>
</evidence>
<evidence type="ECO:0000313" key="1">
    <source>
        <dbReference type="EMBL" id="KAF0699334.1"/>
    </source>
</evidence>
<organism evidence="2 3">
    <name type="scientific">Aphanomyces stellatus</name>
    <dbReference type="NCBI Taxonomy" id="120398"/>
    <lineage>
        <taxon>Eukaryota</taxon>
        <taxon>Sar</taxon>
        <taxon>Stramenopiles</taxon>
        <taxon>Oomycota</taxon>
        <taxon>Saprolegniomycetes</taxon>
        <taxon>Saprolegniales</taxon>
        <taxon>Verrucalvaceae</taxon>
        <taxon>Aphanomyces</taxon>
    </lineage>
</organism>
<evidence type="ECO:0000313" key="2">
    <source>
        <dbReference type="EMBL" id="VFT86962.1"/>
    </source>
</evidence>
<name>A0A485KPX9_9STRA</name>
<reference evidence="2 3" key="1">
    <citation type="submission" date="2019-03" db="EMBL/GenBank/DDBJ databases">
        <authorList>
            <person name="Gaulin E."/>
            <person name="Dumas B."/>
        </authorList>
    </citation>
    <scope>NUCLEOTIDE SEQUENCE [LARGE SCALE GENOMIC DNA]</scope>
    <source>
        <strain evidence="2">CBS 568.67</strain>
    </source>
</reference>
<protein>
    <submittedName>
        <fullName evidence="2">Aste57867_10086 protein</fullName>
    </submittedName>
</protein>
<accession>A0A485KPX9</accession>
<dbReference type="EMBL" id="VJMH01005184">
    <property type="protein sequence ID" value="KAF0699334.1"/>
    <property type="molecule type" value="Genomic_DNA"/>
</dbReference>
<keyword evidence="3" id="KW-1185">Reference proteome</keyword>
<proteinExistence type="predicted"/>
<dbReference type="EMBL" id="CAADRA010005205">
    <property type="protein sequence ID" value="VFT86962.1"/>
    <property type="molecule type" value="Genomic_DNA"/>
</dbReference>
<dbReference type="OrthoDB" id="72377at2759"/>
<gene>
    <name evidence="2" type="primary">Aste57867_10086</name>
    <name evidence="1" type="ORF">As57867_010047</name>
    <name evidence="2" type="ORF">ASTE57867_10086</name>
</gene>